<organism evidence="8 9">
    <name type="scientific">Nocardioides piscis</name>
    <dbReference type="NCBI Taxonomy" id="2714938"/>
    <lineage>
        <taxon>Bacteria</taxon>
        <taxon>Bacillati</taxon>
        <taxon>Actinomycetota</taxon>
        <taxon>Actinomycetes</taxon>
        <taxon>Propionibacteriales</taxon>
        <taxon>Nocardioidaceae</taxon>
        <taxon>Nocardioides</taxon>
    </lineage>
</organism>
<feature type="transmembrane region" description="Helical" evidence="6">
    <location>
        <begin position="101"/>
        <end position="123"/>
    </location>
</feature>
<dbReference type="SUPFAM" id="SSF103481">
    <property type="entry name" value="Multidrug resistance efflux transporter EmrE"/>
    <property type="match status" value="2"/>
</dbReference>
<evidence type="ECO:0000256" key="4">
    <source>
        <dbReference type="ARBA" id="ARBA00022989"/>
    </source>
</evidence>
<dbReference type="Proteomes" id="UP000502035">
    <property type="component" value="Chromosome"/>
</dbReference>
<evidence type="ECO:0000256" key="6">
    <source>
        <dbReference type="SAM" id="Phobius"/>
    </source>
</evidence>
<dbReference type="RefSeq" id="WP_166313732.1">
    <property type="nucleotide sequence ID" value="NZ_CP049866.1"/>
</dbReference>
<evidence type="ECO:0000256" key="5">
    <source>
        <dbReference type="ARBA" id="ARBA00023136"/>
    </source>
</evidence>
<dbReference type="InterPro" id="IPR000620">
    <property type="entry name" value="EamA_dom"/>
</dbReference>
<feature type="domain" description="EamA" evidence="7">
    <location>
        <begin position="17"/>
        <end position="146"/>
    </location>
</feature>
<reference evidence="8 9" key="1">
    <citation type="submission" date="2020-03" db="EMBL/GenBank/DDBJ databases">
        <title>Nocardioides sp. nov., isolated from fish.</title>
        <authorList>
            <person name="Hyun D.-W."/>
            <person name="Bae J.-W."/>
        </authorList>
    </citation>
    <scope>NUCLEOTIDE SEQUENCE [LARGE SCALE GENOMIC DNA]</scope>
    <source>
        <strain evidence="8 9">HDW12A</strain>
    </source>
</reference>
<dbReference type="Gene3D" id="1.10.3730.20">
    <property type="match status" value="1"/>
</dbReference>
<evidence type="ECO:0000256" key="3">
    <source>
        <dbReference type="ARBA" id="ARBA00022692"/>
    </source>
</evidence>
<gene>
    <name evidence="8" type="ORF">G7071_00635</name>
</gene>
<feature type="transmembrane region" description="Helical" evidence="6">
    <location>
        <begin position="74"/>
        <end position="95"/>
    </location>
</feature>
<comment type="subcellular location">
    <subcellularLocation>
        <location evidence="1">Membrane</location>
        <topology evidence="1">Multi-pass membrane protein</topology>
    </subcellularLocation>
</comment>
<comment type="similarity">
    <text evidence="2">Belongs to the EamA transporter family.</text>
</comment>
<feature type="transmembrane region" description="Helical" evidence="6">
    <location>
        <begin position="12"/>
        <end position="29"/>
    </location>
</feature>
<dbReference type="Pfam" id="PF00892">
    <property type="entry name" value="EamA"/>
    <property type="match status" value="2"/>
</dbReference>
<feature type="transmembrane region" description="Helical" evidence="6">
    <location>
        <begin position="275"/>
        <end position="292"/>
    </location>
</feature>
<feature type="domain" description="EamA" evidence="7">
    <location>
        <begin position="160"/>
        <end position="290"/>
    </location>
</feature>
<keyword evidence="3 6" id="KW-0812">Transmembrane</keyword>
<accession>A0A6G7YBJ3</accession>
<dbReference type="InterPro" id="IPR037185">
    <property type="entry name" value="EmrE-like"/>
</dbReference>
<evidence type="ECO:0000259" key="7">
    <source>
        <dbReference type="Pfam" id="PF00892"/>
    </source>
</evidence>
<dbReference type="KEGG" id="npi:G7071_00635"/>
<evidence type="ECO:0000313" key="9">
    <source>
        <dbReference type="Proteomes" id="UP000502035"/>
    </source>
</evidence>
<feature type="transmembrane region" description="Helical" evidence="6">
    <location>
        <begin position="186"/>
        <end position="207"/>
    </location>
</feature>
<name>A0A6G7YBJ3_9ACTN</name>
<keyword evidence="4 6" id="KW-1133">Transmembrane helix</keyword>
<feature type="transmembrane region" description="Helical" evidence="6">
    <location>
        <begin position="41"/>
        <end position="62"/>
    </location>
</feature>
<dbReference type="PANTHER" id="PTHR32322:SF2">
    <property type="entry name" value="EAMA DOMAIN-CONTAINING PROTEIN"/>
    <property type="match status" value="1"/>
</dbReference>
<evidence type="ECO:0000256" key="1">
    <source>
        <dbReference type="ARBA" id="ARBA00004141"/>
    </source>
</evidence>
<feature type="transmembrane region" description="Helical" evidence="6">
    <location>
        <begin position="156"/>
        <end position="174"/>
    </location>
</feature>
<dbReference type="PANTHER" id="PTHR32322">
    <property type="entry name" value="INNER MEMBRANE TRANSPORTER"/>
    <property type="match status" value="1"/>
</dbReference>
<dbReference type="GO" id="GO:0016020">
    <property type="term" value="C:membrane"/>
    <property type="evidence" value="ECO:0007669"/>
    <property type="project" value="UniProtKB-SubCell"/>
</dbReference>
<dbReference type="EMBL" id="CP049866">
    <property type="protein sequence ID" value="QIK74163.1"/>
    <property type="molecule type" value="Genomic_DNA"/>
</dbReference>
<protein>
    <submittedName>
        <fullName evidence="8">DMT family transporter</fullName>
    </submittedName>
</protein>
<evidence type="ECO:0000256" key="2">
    <source>
        <dbReference type="ARBA" id="ARBA00007362"/>
    </source>
</evidence>
<sequence>MADAPVRPVGALPLFPAVAFVLVWSSGYISGPYGIQHVAPFTLLTFRFGVAAAIALLLARLLRGPLRIDRSTAVRIGLTGLAMNAVQFGAIYLAFDAGLGATLASLLHALTPVLTAALAALFLKESLSARQLLGLVIGVAGVVIVLGPDIEGAGGPVAVGLGVFSAITLSLGTLGQRWIGHAPDPLWAAAVQFAVSVPPLAVLALALEGTHAVSDPVRGGLAVAFLAIVNSIVGLLLLAALVRRGGAGSGSSLFFLSPPVTAVLAWLVLGETLTGLEVLGLFVAVVGVALGTRRAAPRLIS</sequence>
<dbReference type="AlphaFoldDB" id="A0A6G7YBJ3"/>
<keyword evidence="9" id="KW-1185">Reference proteome</keyword>
<feature type="transmembrane region" description="Helical" evidence="6">
    <location>
        <begin position="219"/>
        <end position="241"/>
    </location>
</feature>
<feature type="transmembrane region" description="Helical" evidence="6">
    <location>
        <begin position="132"/>
        <end position="150"/>
    </location>
</feature>
<keyword evidence="5 6" id="KW-0472">Membrane</keyword>
<proteinExistence type="inferred from homology"/>
<evidence type="ECO:0000313" key="8">
    <source>
        <dbReference type="EMBL" id="QIK74163.1"/>
    </source>
</evidence>
<dbReference type="InterPro" id="IPR050638">
    <property type="entry name" value="AA-Vitamin_Transporters"/>
</dbReference>
<feature type="transmembrane region" description="Helical" evidence="6">
    <location>
        <begin position="253"/>
        <end position="269"/>
    </location>
</feature>